<evidence type="ECO:0000256" key="6">
    <source>
        <dbReference type="ARBA" id="ARBA00023136"/>
    </source>
</evidence>
<feature type="binding site" evidence="7">
    <location>
        <position position="108"/>
    </location>
    <ligand>
        <name>Ca(2+)</name>
        <dbReference type="ChEBI" id="CHEBI:29108"/>
    </ligand>
</feature>
<dbReference type="PANTHER" id="PTHR46187">
    <property type="entry name" value="ALKALINE CERAMIDASE 3"/>
    <property type="match status" value="1"/>
</dbReference>
<evidence type="ECO:0000256" key="10">
    <source>
        <dbReference type="SAM" id="Phobius"/>
    </source>
</evidence>
<evidence type="ECO:0008006" key="13">
    <source>
        <dbReference type="Google" id="ProtNLM"/>
    </source>
</evidence>
<accession>A0A0L0S2W8</accession>
<evidence type="ECO:0000256" key="8">
    <source>
        <dbReference type="PIRSR" id="PIRSR608901-2"/>
    </source>
</evidence>
<dbReference type="EMBL" id="GG745330">
    <property type="protein sequence ID" value="KNE56746.1"/>
    <property type="molecule type" value="Genomic_DNA"/>
</dbReference>
<feature type="transmembrane region" description="Helical" evidence="10">
    <location>
        <begin position="254"/>
        <end position="271"/>
    </location>
</feature>
<dbReference type="Proteomes" id="UP000054350">
    <property type="component" value="Unassembled WGS sequence"/>
</dbReference>
<proteinExistence type="inferred from homology"/>
<feature type="binding site" evidence="7">
    <location>
        <position position="106"/>
    </location>
    <ligand>
        <name>Ca(2+)</name>
        <dbReference type="ChEBI" id="CHEBI:29108"/>
    </ligand>
</feature>
<dbReference type="GO" id="GO:0046513">
    <property type="term" value="P:ceramide biosynthetic process"/>
    <property type="evidence" value="ECO:0007669"/>
    <property type="project" value="TreeGrafter"/>
</dbReference>
<dbReference type="eggNOG" id="KOG2329">
    <property type="taxonomic scope" value="Eukaryota"/>
</dbReference>
<keyword evidence="7" id="KW-0106">Calcium</keyword>
<name>A0A0L0S2W8_ALLM3</name>
<keyword evidence="8" id="KW-0862">Zinc</keyword>
<evidence type="ECO:0000256" key="3">
    <source>
        <dbReference type="ARBA" id="ARBA00022692"/>
    </source>
</evidence>
<feature type="region of interest" description="Disordered" evidence="9">
    <location>
        <begin position="338"/>
        <end position="357"/>
    </location>
</feature>
<feature type="transmembrane region" description="Helical" evidence="10">
    <location>
        <begin position="223"/>
        <end position="242"/>
    </location>
</feature>
<dbReference type="InterPro" id="IPR008901">
    <property type="entry name" value="ACER"/>
</dbReference>
<comment type="subcellular location">
    <subcellularLocation>
        <location evidence="1">Membrane</location>
        <topology evidence="1">Multi-pass membrane protein</topology>
    </subcellularLocation>
</comment>
<dbReference type="OrthoDB" id="187171at2759"/>
<feature type="transmembrane region" description="Helical" evidence="10">
    <location>
        <begin position="199"/>
        <end position="217"/>
    </location>
</feature>
<feature type="transmembrane region" description="Helical" evidence="10">
    <location>
        <begin position="283"/>
        <end position="301"/>
    </location>
</feature>
<feature type="transmembrane region" description="Helical" evidence="10">
    <location>
        <begin position="174"/>
        <end position="192"/>
    </location>
</feature>
<evidence type="ECO:0000313" key="12">
    <source>
        <dbReference type="Proteomes" id="UP000054350"/>
    </source>
</evidence>
<keyword evidence="3 10" id="KW-0812">Transmembrane</keyword>
<feature type="binding site" evidence="8">
    <location>
        <position position="286"/>
    </location>
    <ligand>
        <name>Zn(2+)</name>
        <dbReference type="ChEBI" id="CHEBI:29105"/>
        <note>catalytic</note>
    </ligand>
</feature>
<reference evidence="12" key="2">
    <citation type="submission" date="2009-11" db="EMBL/GenBank/DDBJ databases">
        <title>The Genome Sequence of Allomyces macrogynus strain ATCC 38327.</title>
        <authorList>
            <consortium name="The Broad Institute Genome Sequencing Platform"/>
            <person name="Russ C."/>
            <person name="Cuomo C."/>
            <person name="Shea T."/>
            <person name="Young S.K."/>
            <person name="Zeng Q."/>
            <person name="Koehrsen M."/>
            <person name="Haas B."/>
            <person name="Borodovsky M."/>
            <person name="Guigo R."/>
            <person name="Alvarado L."/>
            <person name="Berlin A."/>
            <person name="Borenstein D."/>
            <person name="Chen Z."/>
            <person name="Engels R."/>
            <person name="Freedman E."/>
            <person name="Gellesch M."/>
            <person name="Goldberg J."/>
            <person name="Griggs A."/>
            <person name="Gujja S."/>
            <person name="Heiman D."/>
            <person name="Hepburn T."/>
            <person name="Howarth C."/>
            <person name="Jen D."/>
            <person name="Larson L."/>
            <person name="Lewis B."/>
            <person name="Mehta T."/>
            <person name="Park D."/>
            <person name="Pearson M."/>
            <person name="Roberts A."/>
            <person name="Saif S."/>
            <person name="Shenoy N."/>
            <person name="Sisk P."/>
            <person name="Stolte C."/>
            <person name="Sykes S."/>
            <person name="Walk T."/>
            <person name="White J."/>
            <person name="Yandava C."/>
            <person name="Burger G."/>
            <person name="Gray M.W."/>
            <person name="Holland P.W.H."/>
            <person name="King N."/>
            <person name="Lang F.B.F."/>
            <person name="Roger A.J."/>
            <person name="Ruiz-Trillo I."/>
            <person name="Lander E."/>
            <person name="Nusbaum C."/>
        </authorList>
    </citation>
    <scope>NUCLEOTIDE SEQUENCE [LARGE SCALE GENOMIC DNA]</scope>
    <source>
        <strain evidence="12">ATCC 38327</strain>
    </source>
</reference>
<dbReference type="VEuPathDB" id="FungiDB:AMAG_02526"/>
<feature type="binding site" evidence="8">
    <location>
        <position position="290"/>
    </location>
    <ligand>
        <name>Zn(2+)</name>
        <dbReference type="ChEBI" id="CHEBI:29105"/>
        <note>catalytic</note>
    </ligand>
</feature>
<gene>
    <name evidence="11" type="ORF">AMAG_02526</name>
</gene>
<evidence type="ECO:0000313" key="11">
    <source>
        <dbReference type="EMBL" id="KNE56746.1"/>
    </source>
</evidence>
<keyword evidence="5 10" id="KW-1133">Transmembrane helix</keyword>
<feature type="binding site" evidence="7">
    <location>
        <position position="104"/>
    </location>
    <ligand>
        <name>Ca(2+)</name>
        <dbReference type="ChEBI" id="CHEBI:29108"/>
    </ligand>
</feature>
<dbReference type="Pfam" id="PF05875">
    <property type="entry name" value="Ceramidase"/>
    <property type="match status" value="1"/>
</dbReference>
<dbReference type="STRING" id="578462.A0A0L0S2W8"/>
<keyword evidence="7" id="KW-0479">Metal-binding</keyword>
<sequence length="388" mass="42822">MHDCHRCAAPSFVLSPVRPAQQQNRNGFNCRAPGKFSRLAHEGATAGISVGTSNTTMTAPNQLHHAVAAAATAAAAPIQRITKTFGPVSDTVGYWGPVTASIDWCESNYRITHYIAEFFNSTSNLFTVVAGISLAMTARRLQLERRYALIGFFLALVGVGSFMFHGTLLFEAQLLDELPMIYMMLQFLYVILENEPRRKYPWLPTALVAVAAVYSWAHVYFDFVVVFHVVFGALTAPGLIFAIPHGWRDRELQWVFGLSYACLWISFAFWKLDQSFCPTLEHLYLHAVWHAGTAISAVLWAKGAMAVRLRDALGRRIAWHWYGLFRLIPTLSAARPRRRASSTTRAPSPTDSGTADSPVVVSGVAAARRGHVRTNSGDVVGIRLAGRA</sequence>
<keyword evidence="12" id="KW-1185">Reference proteome</keyword>
<keyword evidence="4" id="KW-0378">Hydrolase</keyword>
<dbReference type="AlphaFoldDB" id="A0A0L0S2W8"/>
<dbReference type="GO" id="GO:0046872">
    <property type="term" value="F:metal ion binding"/>
    <property type="evidence" value="ECO:0007669"/>
    <property type="project" value="UniProtKB-KW"/>
</dbReference>
<feature type="binding site" evidence="8">
    <location>
        <position position="165"/>
    </location>
    <ligand>
        <name>Zn(2+)</name>
        <dbReference type="ChEBI" id="CHEBI:29105"/>
        <note>catalytic</note>
    </ligand>
</feature>
<dbReference type="GO" id="GO:0046514">
    <property type="term" value="P:ceramide catabolic process"/>
    <property type="evidence" value="ECO:0007669"/>
    <property type="project" value="TreeGrafter"/>
</dbReference>
<evidence type="ECO:0000256" key="2">
    <source>
        <dbReference type="ARBA" id="ARBA00009780"/>
    </source>
</evidence>
<comment type="cofactor">
    <cofactor evidence="8">
        <name>Zn(2+)</name>
        <dbReference type="ChEBI" id="CHEBI:29105"/>
    </cofactor>
</comment>
<comment type="similarity">
    <text evidence="2">Belongs to the alkaline ceramidase family.</text>
</comment>
<dbReference type="PANTHER" id="PTHR46187:SF3">
    <property type="entry name" value="ALKALINE CERAMIDASE 3"/>
    <property type="match status" value="1"/>
</dbReference>
<organism evidence="11 12">
    <name type="scientific">Allomyces macrogynus (strain ATCC 38327)</name>
    <name type="common">Allomyces javanicus var. macrogynus</name>
    <dbReference type="NCBI Taxonomy" id="578462"/>
    <lineage>
        <taxon>Eukaryota</taxon>
        <taxon>Fungi</taxon>
        <taxon>Fungi incertae sedis</taxon>
        <taxon>Blastocladiomycota</taxon>
        <taxon>Blastocladiomycetes</taxon>
        <taxon>Blastocladiales</taxon>
        <taxon>Blastocladiaceae</taxon>
        <taxon>Allomyces</taxon>
    </lineage>
</organism>
<reference evidence="11 12" key="1">
    <citation type="submission" date="2009-11" db="EMBL/GenBank/DDBJ databases">
        <title>Annotation of Allomyces macrogynus ATCC 38327.</title>
        <authorList>
            <consortium name="The Broad Institute Genome Sequencing Platform"/>
            <person name="Russ C."/>
            <person name="Cuomo C."/>
            <person name="Burger G."/>
            <person name="Gray M.W."/>
            <person name="Holland P.W.H."/>
            <person name="King N."/>
            <person name="Lang F.B.F."/>
            <person name="Roger A.J."/>
            <person name="Ruiz-Trillo I."/>
            <person name="Young S.K."/>
            <person name="Zeng Q."/>
            <person name="Gargeya S."/>
            <person name="Fitzgerald M."/>
            <person name="Haas B."/>
            <person name="Abouelleil A."/>
            <person name="Alvarado L."/>
            <person name="Arachchi H.M."/>
            <person name="Berlin A."/>
            <person name="Chapman S.B."/>
            <person name="Gearin G."/>
            <person name="Goldberg J."/>
            <person name="Griggs A."/>
            <person name="Gujja S."/>
            <person name="Hansen M."/>
            <person name="Heiman D."/>
            <person name="Howarth C."/>
            <person name="Larimer J."/>
            <person name="Lui A."/>
            <person name="MacDonald P.J.P."/>
            <person name="McCowen C."/>
            <person name="Montmayeur A."/>
            <person name="Murphy C."/>
            <person name="Neiman D."/>
            <person name="Pearson M."/>
            <person name="Priest M."/>
            <person name="Roberts A."/>
            <person name="Saif S."/>
            <person name="Shea T."/>
            <person name="Sisk P."/>
            <person name="Stolte C."/>
            <person name="Sykes S."/>
            <person name="Wortman J."/>
            <person name="Nusbaum C."/>
            <person name="Birren B."/>
        </authorList>
    </citation>
    <scope>NUCLEOTIDE SEQUENCE [LARGE SCALE GENOMIC DNA]</scope>
    <source>
        <strain evidence="11 12">ATCC 38327</strain>
    </source>
</reference>
<evidence type="ECO:0000256" key="1">
    <source>
        <dbReference type="ARBA" id="ARBA00004141"/>
    </source>
</evidence>
<dbReference type="GO" id="GO:0016811">
    <property type="term" value="F:hydrolase activity, acting on carbon-nitrogen (but not peptide) bonds, in linear amides"/>
    <property type="evidence" value="ECO:0007669"/>
    <property type="project" value="InterPro"/>
</dbReference>
<dbReference type="GO" id="GO:0005789">
    <property type="term" value="C:endoplasmic reticulum membrane"/>
    <property type="evidence" value="ECO:0007669"/>
    <property type="project" value="TreeGrafter"/>
</dbReference>
<protein>
    <recommendedName>
        <fullName evidence="13">Ceramidase</fullName>
    </recommendedName>
</protein>
<evidence type="ECO:0000256" key="9">
    <source>
        <dbReference type="SAM" id="MobiDB-lite"/>
    </source>
</evidence>
<keyword evidence="6 10" id="KW-0472">Membrane</keyword>
<evidence type="ECO:0000256" key="5">
    <source>
        <dbReference type="ARBA" id="ARBA00022989"/>
    </source>
</evidence>
<feature type="compositionally biased region" description="Low complexity" evidence="9">
    <location>
        <begin position="341"/>
        <end position="350"/>
    </location>
</feature>
<evidence type="ECO:0000256" key="7">
    <source>
        <dbReference type="PIRSR" id="PIRSR608901-1"/>
    </source>
</evidence>
<feature type="binding site" evidence="7">
    <location>
        <position position="103"/>
    </location>
    <ligand>
        <name>Ca(2+)</name>
        <dbReference type="ChEBI" id="CHEBI:29108"/>
    </ligand>
</feature>
<feature type="binding site" evidence="7">
    <location>
        <position position="117"/>
    </location>
    <ligand>
        <name>Ca(2+)</name>
        <dbReference type="ChEBI" id="CHEBI:29108"/>
    </ligand>
</feature>
<evidence type="ECO:0000256" key="4">
    <source>
        <dbReference type="ARBA" id="ARBA00022801"/>
    </source>
</evidence>
<feature type="transmembrane region" description="Helical" evidence="10">
    <location>
        <begin position="147"/>
        <end position="168"/>
    </location>
</feature>